<gene>
    <name evidence="2" type="ORF">UFOVP1070_74</name>
    <name evidence="3" type="ORF">UFOVP1302_9</name>
    <name evidence="4" type="ORF">UFOVP1416_22</name>
    <name evidence="1" type="ORF">UFOVP895_12</name>
</gene>
<dbReference type="EMBL" id="LR797017">
    <property type="protein sequence ID" value="CAB4181866.1"/>
    <property type="molecule type" value="Genomic_DNA"/>
</dbReference>
<protein>
    <submittedName>
        <fullName evidence="1">Uncharacterized protein</fullName>
    </submittedName>
</protein>
<name>A0A6J5PJX1_9CAUD</name>
<evidence type="ECO:0000313" key="2">
    <source>
        <dbReference type="EMBL" id="CAB4181866.1"/>
    </source>
</evidence>
<reference evidence="1" key="1">
    <citation type="submission" date="2020-05" db="EMBL/GenBank/DDBJ databases">
        <authorList>
            <person name="Chiriac C."/>
            <person name="Salcher M."/>
            <person name="Ghai R."/>
            <person name="Kavagutti S V."/>
        </authorList>
    </citation>
    <scope>NUCLEOTIDE SEQUENCE</scope>
</reference>
<evidence type="ECO:0000313" key="1">
    <source>
        <dbReference type="EMBL" id="CAB4169428.1"/>
    </source>
</evidence>
<organism evidence="1">
    <name type="scientific">uncultured Caudovirales phage</name>
    <dbReference type="NCBI Taxonomy" id="2100421"/>
    <lineage>
        <taxon>Viruses</taxon>
        <taxon>Duplodnaviria</taxon>
        <taxon>Heunggongvirae</taxon>
        <taxon>Uroviricota</taxon>
        <taxon>Caudoviricetes</taxon>
        <taxon>Peduoviridae</taxon>
        <taxon>Maltschvirus</taxon>
        <taxon>Maltschvirus maltsch</taxon>
    </lineage>
</organism>
<proteinExistence type="predicted"/>
<accession>A0A6J5PJX1</accession>
<dbReference type="EMBL" id="LR797245">
    <property type="protein sequence ID" value="CAB4195403.1"/>
    <property type="molecule type" value="Genomic_DNA"/>
</dbReference>
<evidence type="ECO:0000313" key="3">
    <source>
        <dbReference type="EMBL" id="CAB4195403.1"/>
    </source>
</evidence>
<dbReference type="EMBL" id="LR796842">
    <property type="protein sequence ID" value="CAB4169428.1"/>
    <property type="molecule type" value="Genomic_DNA"/>
</dbReference>
<dbReference type="EMBL" id="LR797379">
    <property type="protein sequence ID" value="CAB4211707.1"/>
    <property type="molecule type" value="Genomic_DNA"/>
</dbReference>
<evidence type="ECO:0000313" key="4">
    <source>
        <dbReference type="EMBL" id="CAB4211707.1"/>
    </source>
</evidence>
<sequence>MSVKFARGNKAYAFCDRCYQRYDLKELTWQVVNQKPTGLKVCEECNDVDHPQYQLGKFPINDPVALQDPRPDINPGRSLAGWNPVGNSATTTNGNVGNVAIFVG</sequence>